<accession>W3WZP7</accession>
<dbReference type="RefSeq" id="XP_007835859.1">
    <property type="nucleotide sequence ID" value="XM_007837668.1"/>
</dbReference>
<dbReference type="EMBL" id="KI912114">
    <property type="protein sequence ID" value="ETS79234.1"/>
    <property type="molecule type" value="Genomic_DNA"/>
</dbReference>
<feature type="region of interest" description="Disordered" evidence="1">
    <location>
        <begin position="36"/>
        <end position="61"/>
    </location>
</feature>
<dbReference type="OrthoDB" id="3934549at2759"/>
<reference evidence="3" key="1">
    <citation type="journal article" date="2015" name="BMC Genomics">
        <title>Genomic and transcriptomic analysis of the endophytic fungus Pestalotiopsis fici reveals its lifestyle and high potential for synthesis of natural products.</title>
        <authorList>
            <person name="Wang X."/>
            <person name="Zhang X."/>
            <person name="Liu L."/>
            <person name="Xiang M."/>
            <person name="Wang W."/>
            <person name="Sun X."/>
            <person name="Che Y."/>
            <person name="Guo L."/>
            <person name="Liu G."/>
            <person name="Guo L."/>
            <person name="Wang C."/>
            <person name="Yin W.B."/>
            <person name="Stadler M."/>
            <person name="Zhang X."/>
            <person name="Liu X."/>
        </authorList>
    </citation>
    <scope>NUCLEOTIDE SEQUENCE [LARGE SCALE GENOMIC DNA]</scope>
    <source>
        <strain evidence="3">W106-1 / CGMCC3.15140</strain>
    </source>
</reference>
<dbReference type="Proteomes" id="UP000030651">
    <property type="component" value="Unassembled WGS sequence"/>
</dbReference>
<dbReference type="InParanoid" id="W3WZP7"/>
<sequence>MPIATLFSNRIRPISQALSAAASARENDDAVSILSRASEPSKLSRPSRRNSTGSKFVLESPSRDSFEAQSIRDVAGGAEAWPMGIIKTVSVEVTQESAPDLERGLTIGELKRSASREDWYRHLS</sequence>
<gene>
    <name evidence="2" type="ORF">PFICI_09087</name>
</gene>
<dbReference type="GeneID" id="19274100"/>
<name>W3WZP7_PESFW</name>
<dbReference type="AlphaFoldDB" id="W3WZP7"/>
<dbReference type="HOGENOM" id="CLU_2004695_0_0_1"/>
<organism evidence="2 3">
    <name type="scientific">Pestalotiopsis fici (strain W106-1 / CGMCC3.15140)</name>
    <dbReference type="NCBI Taxonomy" id="1229662"/>
    <lineage>
        <taxon>Eukaryota</taxon>
        <taxon>Fungi</taxon>
        <taxon>Dikarya</taxon>
        <taxon>Ascomycota</taxon>
        <taxon>Pezizomycotina</taxon>
        <taxon>Sordariomycetes</taxon>
        <taxon>Xylariomycetidae</taxon>
        <taxon>Amphisphaeriales</taxon>
        <taxon>Sporocadaceae</taxon>
        <taxon>Pestalotiopsis</taxon>
    </lineage>
</organism>
<evidence type="ECO:0000256" key="1">
    <source>
        <dbReference type="SAM" id="MobiDB-lite"/>
    </source>
</evidence>
<evidence type="ECO:0000313" key="2">
    <source>
        <dbReference type="EMBL" id="ETS79234.1"/>
    </source>
</evidence>
<protein>
    <submittedName>
        <fullName evidence="2">Uncharacterized protein</fullName>
    </submittedName>
</protein>
<proteinExistence type="predicted"/>
<evidence type="ECO:0000313" key="3">
    <source>
        <dbReference type="Proteomes" id="UP000030651"/>
    </source>
</evidence>
<dbReference type="KEGG" id="pfy:PFICI_09087"/>
<keyword evidence="3" id="KW-1185">Reference proteome</keyword>